<organism evidence="2">
    <name type="scientific">Gloeochaete wittrockiana</name>
    <dbReference type="NCBI Taxonomy" id="38269"/>
    <lineage>
        <taxon>Eukaryota</taxon>
        <taxon>Glaucocystophyceae</taxon>
        <taxon>Gloeochaetales</taxon>
        <taxon>Gloeochaetaceae</taxon>
        <taxon>Gloeochaete</taxon>
    </lineage>
</organism>
<dbReference type="RefSeq" id="YP_009546132.1">
    <property type="nucleotide sequence ID" value="NC_040153.1"/>
</dbReference>
<proteinExistence type="predicted"/>
<feature type="transmembrane region" description="Helical" evidence="1">
    <location>
        <begin position="45"/>
        <end position="62"/>
    </location>
</feature>
<name>A0A3G1IVZ4_9EUKA</name>
<dbReference type="InterPro" id="IPR019664">
    <property type="entry name" value="Uncharacterised_Ycf51"/>
</dbReference>
<reference evidence="2" key="1">
    <citation type="submission" date="2017-05" db="EMBL/GenBank/DDBJ databases">
        <title>Plastid comparative genomics reveals ancient divergence between Glaucophyte genera.</title>
        <authorList>
            <person name="Figueroa-Martinez F.J."/>
            <person name="Jackson C."/>
            <person name="Reyes-Prieto A."/>
        </authorList>
    </citation>
    <scope>NUCLEOTIDE SEQUENCE</scope>
    <source>
        <strain evidence="2">SAG 46.84</strain>
    </source>
</reference>
<keyword evidence="2" id="KW-0934">Plastid</keyword>
<sequence length="151" mass="17351">MEIFIKNSYLFNLFQIMSFVNILLCLLSIICYIKNWSILKQLIRLIILSIVITCSIVIIKLLPRLEPKNITNENFSKIYDNGYNQIVIALPKPTSEKELVNILKKAGADALSPGRLVNENLFINLKVRSFTGVEYLKEQNYIGELELSLNK</sequence>
<dbReference type="EMBL" id="MF167426">
    <property type="protein sequence ID" value="ASQ40193.1"/>
    <property type="molecule type" value="Genomic_DNA"/>
</dbReference>
<keyword evidence="1" id="KW-0812">Transmembrane</keyword>
<geneLocation type="plastid" evidence="2"/>
<dbReference type="Pfam" id="PF10726">
    <property type="entry name" value="DUF2518"/>
    <property type="match status" value="1"/>
</dbReference>
<evidence type="ECO:0000313" key="2">
    <source>
        <dbReference type="EMBL" id="ASQ40193.1"/>
    </source>
</evidence>
<evidence type="ECO:0000256" key="1">
    <source>
        <dbReference type="SAM" id="Phobius"/>
    </source>
</evidence>
<accession>A0A3G1IVZ4</accession>
<protein>
    <submittedName>
        <fullName evidence="2">Uncharacterized protein</fullName>
    </submittedName>
</protein>
<keyword evidence="1" id="KW-1133">Transmembrane helix</keyword>
<dbReference type="GeneID" id="38572597"/>
<keyword evidence="1" id="KW-0472">Membrane</keyword>
<dbReference type="AlphaFoldDB" id="A0A3G1IVZ4"/>
<feature type="transmembrane region" description="Helical" evidence="1">
    <location>
        <begin position="12"/>
        <end position="33"/>
    </location>
</feature>
<gene>
    <name evidence="2" type="primary">ycf51</name>
</gene>